<dbReference type="AlphaFoldDB" id="A0A2W7CAD2"/>
<proteinExistence type="inferred from homology"/>
<dbReference type="OrthoDB" id="9814826at2"/>
<dbReference type="InterPro" id="IPR017927">
    <property type="entry name" value="FAD-bd_FR_type"/>
</dbReference>
<dbReference type="RefSeq" id="WP_111543707.1">
    <property type="nucleotide sequence ID" value="NZ_MZXV01000013.1"/>
</dbReference>
<evidence type="ECO:0000259" key="2">
    <source>
        <dbReference type="PROSITE" id="PS51384"/>
    </source>
</evidence>
<dbReference type="Pfam" id="PF04954">
    <property type="entry name" value="SIP"/>
    <property type="match status" value="1"/>
</dbReference>
<dbReference type="Gene3D" id="2.40.30.10">
    <property type="entry name" value="Translation factors"/>
    <property type="match status" value="1"/>
</dbReference>
<dbReference type="Pfam" id="PF08021">
    <property type="entry name" value="FAD_binding_9"/>
    <property type="match status" value="1"/>
</dbReference>
<name>A0A2W7CAD2_9HYPH</name>
<comment type="caution">
    <text evidence="3">The sequence shown here is derived from an EMBL/GenBank/DDBJ whole genome shotgun (WGS) entry which is preliminary data.</text>
</comment>
<dbReference type="InterPro" id="IPR017938">
    <property type="entry name" value="Riboflavin_synthase-like_b-brl"/>
</dbReference>
<dbReference type="Proteomes" id="UP000248616">
    <property type="component" value="Unassembled WGS sequence"/>
</dbReference>
<comment type="similarity">
    <text evidence="1">Belongs to the SIP oxidoreductase family.</text>
</comment>
<dbReference type="SUPFAM" id="SSF63380">
    <property type="entry name" value="Riboflavin synthase domain-like"/>
    <property type="match status" value="1"/>
</dbReference>
<dbReference type="EMBL" id="MZXV01000013">
    <property type="protein sequence ID" value="PZV39967.1"/>
    <property type="molecule type" value="Genomic_DNA"/>
</dbReference>
<keyword evidence="4" id="KW-1185">Reference proteome</keyword>
<protein>
    <submittedName>
        <fullName evidence="3">NADPH-dependent ferric siderophore reductase</fullName>
    </submittedName>
</protein>
<dbReference type="PANTHER" id="PTHR30157">
    <property type="entry name" value="FERRIC REDUCTASE, NADPH-DEPENDENT"/>
    <property type="match status" value="1"/>
</dbReference>
<dbReference type="InterPro" id="IPR039261">
    <property type="entry name" value="FNR_nucleotide-bd"/>
</dbReference>
<evidence type="ECO:0000313" key="3">
    <source>
        <dbReference type="EMBL" id="PZV39967.1"/>
    </source>
</evidence>
<feature type="domain" description="FAD-binding FR-type" evidence="2">
    <location>
        <begin position="103"/>
        <end position="227"/>
    </location>
</feature>
<dbReference type="PANTHER" id="PTHR30157:SF0">
    <property type="entry name" value="NADPH-DEPENDENT FERRIC-CHELATE REDUCTASE"/>
    <property type="match status" value="1"/>
</dbReference>
<evidence type="ECO:0000256" key="1">
    <source>
        <dbReference type="ARBA" id="ARBA00035644"/>
    </source>
</evidence>
<gene>
    <name evidence="3" type="ORF">B5V02_03260</name>
</gene>
<dbReference type="InterPro" id="IPR007037">
    <property type="entry name" value="SIP_rossman_dom"/>
</dbReference>
<evidence type="ECO:0000313" key="4">
    <source>
        <dbReference type="Proteomes" id="UP000248616"/>
    </source>
</evidence>
<dbReference type="InterPro" id="IPR039374">
    <property type="entry name" value="SIP_fam"/>
</dbReference>
<dbReference type="GO" id="GO:0016491">
    <property type="term" value="F:oxidoreductase activity"/>
    <property type="evidence" value="ECO:0007669"/>
    <property type="project" value="InterPro"/>
</dbReference>
<accession>A0A2W7CAD2</accession>
<sequence length="359" mass="39505">MDQLSALTRISDEAIRSVMDRLRAEHGEFEIDTGIANRWELRLYYGSLSATLEDESVLIQVAAQDETCLSYMKMTVAGHIAEHLGTTSGIHWQGDGSDAGMPVFFREITVMSSTRISAHMQRLRFAGRDLARFTHGGLHMRLLLPPRGRRPVWPSMGVDGLLVWPSGHDALAVRVYTIRAVDAASGWLDVDFVLHPGYDTPAATFAQNARAGDVIGMIGPGGGDTPVAETLLLLGDDTALPAIGRILEHLPPSTRAEVLIEVDGPEDRIALAQGDNIDVTWLYRHGREAGTAGLLPAALRERSHMALADGLHVWAGCEFGDFREIRKIVRKQWGLSRDRHLVTAYWRRSAQGDDEGDDE</sequence>
<reference evidence="4" key="1">
    <citation type="submission" date="2017-03" db="EMBL/GenBank/DDBJ databases">
        <authorList>
            <person name="Safronova V.I."/>
            <person name="Sazanova A.L."/>
            <person name="Chirak E.R."/>
        </authorList>
    </citation>
    <scope>NUCLEOTIDE SEQUENCE [LARGE SCALE GENOMIC DNA]</scope>
    <source>
        <strain evidence="4">Ach-343</strain>
    </source>
</reference>
<dbReference type="PROSITE" id="PS51384">
    <property type="entry name" value="FAD_FR"/>
    <property type="match status" value="1"/>
</dbReference>
<organism evidence="3 4">
    <name type="scientific">Mesorhizobium kowhaii</name>
    <dbReference type="NCBI Taxonomy" id="1300272"/>
    <lineage>
        <taxon>Bacteria</taxon>
        <taxon>Pseudomonadati</taxon>
        <taxon>Pseudomonadota</taxon>
        <taxon>Alphaproteobacteria</taxon>
        <taxon>Hyphomicrobiales</taxon>
        <taxon>Phyllobacteriaceae</taxon>
        <taxon>Mesorhizobium</taxon>
    </lineage>
</organism>
<dbReference type="Gene3D" id="3.40.50.80">
    <property type="entry name" value="Nucleotide-binding domain of ferredoxin-NADP reductase (FNR) module"/>
    <property type="match status" value="1"/>
</dbReference>
<dbReference type="CDD" id="cd06193">
    <property type="entry name" value="siderophore_interacting"/>
    <property type="match status" value="1"/>
</dbReference>
<dbReference type="InterPro" id="IPR013113">
    <property type="entry name" value="SIP_FAD-bd"/>
</dbReference>